<feature type="domain" description="Peptidase S54 rhomboid" evidence="8">
    <location>
        <begin position="145"/>
        <end position="281"/>
    </location>
</feature>
<evidence type="ECO:0000313" key="10">
    <source>
        <dbReference type="Proteomes" id="UP000796880"/>
    </source>
</evidence>
<dbReference type="OrthoDB" id="418595at2759"/>
<dbReference type="Pfam" id="PF01694">
    <property type="entry name" value="Rhomboid"/>
    <property type="match status" value="1"/>
</dbReference>
<dbReference type="GO" id="GO:0006508">
    <property type="term" value="P:proteolysis"/>
    <property type="evidence" value="ECO:0007669"/>
    <property type="project" value="UniProtKB-KW"/>
</dbReference>
<feature type="transmembrane region" description="Helical" evidence="6">
    <location>
        <begin position="73"/>
        <end position="93"/>
    </location>
</feature>
<feature type="region of interest" description="Disordered" evidence="7">
    <location>
        <begin position="1"/>
        <end position="20"/>
    </location>
</feature>
<keyword evidence="6" id="KW-0645">Protease</keyword>
<evidence type="ECO:0000313" key="9">
    <source>
        <dbReference type="EMBL" id="KAF3445743.1"/>
    </source>
</evidence>
<dbReference type="InterPro" id="IPR035952">
    <property type="entry name" value="Rhomboid-like_sf"/>
</dbReference>
<feature type="compositionally biased region" description="Polar residues" evidence="7">
    <location>
        <begin position="1"/>
        <end position="11"/>
    </location>
</feature>
<evidence type="ECO:0000256" key="1">
    <source>
        <dbReference type="ARBA" id="ARBA00004141"/>
    </source>
</evidence>
<dbReference type="GO" id="GO:0004252">
    <property type="term" value="F:serine-type endopeptidase activity"/>
    <property type="evidence" value="ECO:0007669"/>
    <property type="project" value="InterPro"/>
</dbReference>
<dbReference type="EMBL" id="VOIH02000005">
    <property type="protein sequence ID" value="KAF3445743.1"/>
    <property type="molecule type" value="Genomic_DNA"/>
</dbReference>
<feature type="transmembrane region" description="Helical" evidence="6">
    <location>
        <begin position="264"/>
        <end position="282"/>
    </location>
</feature>
<protein>
    <recommendedName>
        <fullName evidence="6">RHOMBOID-like protein</fullName>
        <ecNumber evidence="6">3.4.21.105</ecNumber>
    </recommendedName>
</protein>
<proteinExistence type="inferred from homology"/>
<keyword evidence="6" id="KW-0378">Hydrolase</keyword>
<dbReference type="AlphaFoldDB" id="A0A8K0H500"/>
<feature type="transmembrane region" description="Helical" evidence="6">
    <location>
        <begin position="239"/>
        <end position="258"/>
    </location>
</feature>
<keyword evidence="3 6" id="KW-0812">Transmembrane</keyword>
<feature type="transmembrane region" description="Helical" evidence="6">
    <location>
        <begin position="211"/>
        <end position="232"/>
    </location>
</feature>
<keyword evidence="6" id="KW-0720">Serine protease</keyword>
<evidence type="ECO:0000256" key="3">
    <source>
        <dbReference type="ARBA" id="ARBA00022692"/>
    </source>
</evidence>
<feature type="transmembrane region" description="Helical" evidence="6">
    <location>
        <begin position="151"/>
        <end position="175"/>
    </location>
</feature>
<dbReference type="InterPro" id="IPR002610">
    <property type="entry name" value="Peptidase_S54_rhomboid-like"/>
</dbReference>
<gene>
    <name evidence="9" type="ORF">FNV43_RR10920</name>
</gene>
<comment type="catalytic activity">
    <reaction evidence="6">
        <text>Cleaves type-1 transmembrane domains using a catalytic dyad composed of serine and histidine that are contributed by different transmembrane domains.</text>
        <dbReference type="EC" id="3.4.21.105"/>
    </reaction>
</comment>
<comment type="caution">
    <text evidence="9">The sequence shown here is derived from an EMBL/GenBank/DDBJ whole genome shotgun (WGS) entry which is preliminary data.</text>
</comment>
<feature type="transmembrane region" description="Helical" evidence="6">
    <location>
        <begin position="316"/>
        <end position="340"/>
    </location>
</feature>
<name>A0A8K0H500_9ROSA</name>
<sequence length="432" mass="48163">MEDTSKFQTQIEIKAPLPPPPPSSFFTDLAVVENPHVKATPPPFFSDLAVDQTLQEEKVPFFKSRSRRPRGDTWLVSVFVILHIIAFVATMLVNDCWRKSYGDCAFKALGRLSFQPLSENPLLGPSASTLDEMGALHRMFLTEDHQTWRLFTFPCLHAGAIHLIINLCSVVFIGIHMEQEFGPLRVAIIYLLSAFGGTLVAALFVENIPEVGSSGALYGLLGATLSGLIRYWRMYTNKFAALAALFFVCIINFALGLLPYIDNFASLGGFLSGILLGLVLLFSPQISQVAQKGGLFEYSVKTSIKLKLKEKLDRPALRIVSLLLFTLLVVGCLVAVLHGINMNQYCGWCQYLDCIPLKGWSCKEKVTSCETMVSNEQLTLTCMGNGNFRVFPFTNISQSRVNDLRLWVRVPSGVTVHCLKHFNEYFGCYAYE</sequence>
<evidence type="ECO:0000256" key="2">
    <source>
        <dbReference type="ARBA" id="ARBA00009045"/>
    </source>
</evidence>
<dbReference type="InterPro" id="IPR022764">
    <property type="entry name" value="Peptidase_S54_rhomboid_dom"/>
</dbReference>
<dbReference type="SUPFAM" id="SSF144091">
    <property type="entry name" value="Rhomboid-like"/>
    <property type="match status" value="1"/>
</dbReference>
<accession>A0A8K0H500</accession>
<dbReference type="Proteomes" id="UP000796880">
    <property type="component" value="Unassembled WGS sequence"/>
</dbReference>
<dbReference type="EC" id="3.4.21.105" evidence="6"/>
<comment type="function">
    <text evidence="6">Serine protease involved in intramembrane proteolysis.</text>
</comment>
<reference evidence="9" key="1">
    <citation type="submission" date="2020-03" db="EMBL/GenBank/DDBJ databases">
        <title>A high-quality chromosome-level genome assembly of a woody plant with both climbing and erect habits, Rhamnella rubrinervis.</title>
        <authorList>
            <person name="Lu Z."/>
            <person name="Yang Y."/>
            <person name="Zhu X."/>
            <person name="Sun Y."/>
        </authorList>
    </citation>
    <scope>NUCLEOTIDE SEQUENCE</scope>
    <source>
        <strain evidence="9">BYM</strain>
        <tissue evidence="9">Leaf</tissue>
    </source>
</reference>
<dbReference type="GO" id="GO:0016020">
    <property type="term" value="C:membrane"/>
    <property type="evidence" value="ECO:0007669"/>
    <property type="project" value="UniProtKB-SubCell"/>
</dbReference>
<dbReference type="Gene3D" id="1.20.1540.10">
    <property type="entry name" value="Rhomboid-like"/>
    <property type="match status" value="1"/>
</dbReference>
<evidence type="ECO:0000256" key="7">
    <source>
        <dbReference type="SAM" id="MobiDB-lite"/>
    </source>
</evidence>
<dbReference type="PANTHER" id="PTHR22936">
    <property type="entry name" value="RHOMBOID-RELATED"/>
    <property type="match status" value="1"/>
</dbReference>
<keyword evidence="10" id="KW-1185">Reference proteome</keyword>
<comment type="similarity">
    <text evidence="2 6">Belongs to the peptidase S54 family.</text>
</comment>
<evidence type="ECO:0000256" key="4">
    <source>
        <dbReference type="ARBA" id="ARBA00022989"/>
    </source>
</evidence>
<comment type="subcellular location">
    <subcellularLocation>
        <location evidence="1 6">Membrane</location>
        <topology evidence="1 6">Multi-pass membrane protein</topology>
    </subcellularLocation>
</comment>
<keyword evidence="4 6" id="KW-1133">Transmembrane helix</keyword>
<feature type="transmembrane region" description="Helical" evidence="6">
    <location>
        <begin position="187"/>
        <end position="205"/>
    </location>
</feature>
<evidence type="ECO:0000256" key="5">
    <source>
        <dbReference type="ARBA" id="ARBA00023136"/>
    </source>
</evidence>
<organism evidence="9 10">
    <name type="scientific">Rhamnella rubrinervis</name>
    <dbReference type="NCBI Taxonomy" id="2594499"/>
    <lineage>
        <taxon>Eukaryota</taxon>
        <taxon>Viridiplantae</taxon>
        <taxon>Streptophyta</taxon>
        <taxon>Embryophyta</taxon>
        <taxon>Tracheophyta</taxon>
        <taxon>Spermatophyta</taxon>
        <taxon>Magnoliopsida</taxon>
        <taxon>eudicotyledons</taxon>
        <taxon>Gunneridae</taxon>
        <taxon>Pentapetalae</taxon>
        <taxon>rosids</taxon>
        <taxon>fabids</taxon>
        <taxon>Rosales</taxon>
        <taxon>Rhamnaceae</taxon>
        <taxon>rhamnoid group</taxon>
        <taxon>Rhamneae</taxon>
        <taxon>Rhamnella</taxon>
    </lineage>
</organism>
<evidence type="ECO:0000256" key="6">
    <source>
        <dbReference type="RuleBase" id="RU362115"/>
    </source>
</evidence>
<evidence type="ECO:0000259" key="8">
    <source>
        <dbReference type="Pfam" id="PF01694"/>
    </source>
</evidence>
<dbReference type="PANTHER" id="PTHR22936:SF75">
    <property type="entry name" value="RHOMBOID-LIKE PROTEIN 8"/>
    <property type="match status" value="1"/>
</dbReference>
<keyword evidence="5 6" id="KW-0472">Membrane</keyword>